<keyword evidence="3 4" id="KW-0687">Ribonucleoprotein</keyword>
<dbReference type="PANTHER" id="PTHR11502">
    <property type="entry name" value="40S RIBOSOMAL PROTEIN S6"/>
    <property type="match status" value="1"/>
</dbReference>
<evidence type="ECO:0000256" key="5">
    <source>
        <dbReference type="SAM" id="MobiDB-lite"/>
    </source>
</evidence>
<dbReference type="PROSITE" id="PS00578">
    <property type="entry name" value="RIBOSOMAL_S6E"/>
    <property type="match status" value="1"/>
</dbReference>
<dbReference type="InterPro" id="IPR018282">
    <property type="entry name" value="Ribosomal_eS6_CS"/>
</dbReference>
<dbReference type="GO" id="GO:0003735">
    <property type="term" value="F:structural constituent of ribosome"/>
    <property type="evidence" value="ECO:0007669"/>
    <property type="project" value="InterPro"/>
</dbReference>
<organism evidence="6">
    <name type="scientific">uncultured korarchaeote</name>
    <dbReference type="NCBI Taxonomy" id="161241"/>
    <lineage>
        <taxon>Archaea</taxon>
        <taxon>Thermoproteota</taxon>
        <taxon>environmental samples</taxon>
    </lineage>
</organism>
<sequence>MGKMVLDISDPRTGKAYHLELDEGDPRRNALLRLRIGDKVAGEALGMRGYVLEITGGSDSAGFPMRPDIPGPGRKRILTSRGPGYRPRKKGERRRVMVRGNEISEDTAQVNLKIIEHGEEPLEDLMKKLRGGEEDIGEEA</sequence>
<dbReference type="InterPro" id="IPR001377">
    <property type="entry name" value="Ribosomal_eS6"/>
</dbReference>
<comment type="similarity">
    <text evidence="1 4">Belongs to the eukaryotic ribosomal protein eS6 family.</text>
</comment>
<protein>
    <recommendedName>
        <fullName evidence="4">Small ribosomal subunit protein eS6</fullName>
    </recommendedName>
</protein>
<dbReference type="GO" id="GO:1990904">
    <property type="term" value="C:ribonucleoprotein complex"/>
    <property type="evidence" value="ECO:0007669"/>
    <property type="project" value="UniProtKB-KW"/>
</dbReference>
<dbReference type="HAMAP" id="MF_00512">
    <property type="entry name" value="Ribosomal_eS6"/>
    <property type="match status" value="1"/>
</dbReference>
<feature type="region of interest" description="Disordered" evidence="5">
    <location>
        <begin position="56"/>
        <end position="94"/>
    </location>
</feature>
<dbReference type="SMART" id="SM01405">
    <property type="entry name" value="Ribosomal_S6e"/>
    <property type="match status" value="1"/>
</dbReference>
<evidence type="ECO:0000313" key="6">
    <source>
        <dbReference type="EMBL" id="AOZ55982.1"/>
    </source>
</evidence>
<gene>
    <name evidence="4" type="primary">rps6e</name>
</gene>
<dbReference type="Pfam" id="PF01092">
    <property type="entry name" value="Ribosomal_S6e"/>
    <property type="match status" value="1"/>
</dbReference>
<proteinExistence type="inferred from homology"/>
<dbReference type="EMBL" id="KX764895">
    <property type="protein sequence ID" value="AOZ55982.1"/>
    <property type="molecule type" value="Genomic_DNA"/>
</dbReference>
<dbReference type="GO" id="GO:0005840">
    <property type="term" value="C:ribosome"/>
    <property type="evidence" value="ECO:0007669"/>
    <property type="project" value="UniProtKB-KW"/>
</dbReference>
<name>A0A1L2JMG9_9CREN</name>
<dbReference type="AlphaFoldDB" id="A0A1L2JMG9"/>
<dbReference type="GO" id="GO:0006412">
    <property type="term" value="P:translation"/>
    <property type="evidence" value="ECO:0007669"/>
    <property type="project" value="UniProtKB-UniRule"/>
</dbReference>
<keyword evidence="2 4" id="KW-0689">Ribosomal protein</keyword>
<dbReference type="NCBIfam" id="NF003294">
    <property type="entry name" value="PRK04290.1-3"/>
    <property type="match status" value="1"/>
</dbReference>
<evidence type="ECO:0000256" key="2">
    <source>
        <dbReference type="ARBA" id="ARBA00022980"/>
    </source>
</evidence>
<accession>A0A1L2JMG9</accession>
<dbReference type="InterPro" id="IPR020924">
    <property type="entry name" value="Ribosomal_eS6_arc"/>
</dbReference>
<evidence type="ECO:0000256" key="3">
    <source>
        <dbReference type="ARBA" id="ARBA00023274"/>
    </source>
</evidence>
<evidence type="ECO:0000256" key="1">
    <source>
        <dbReference type="ARBA" id="ARBA00009312"/>
    </source>
</evidence>
<evidence type="ECO:0000256" key="4">
    <source>
        <dbReference type="HAMAP-Rule" id="MF_00512"/>
    </source>
</evidence>
<reference evidence="6" key="1">
    <citation type="journal article" date="2017" name="Nature">
        <title>Metagenomic exploration of ASGARD archaea illuminates the origin of cellular complexity in eukaryotes.</title>
        <authorList>
            <person name="Zaremba-Niedzwiedzka K."/>
            <person name="Caceres E.F."/>
            <person name="Saw J.H.W."/>
            <person name="Backstrom D."/>
            <person name="Juzokaite L."/>
            <person name="Vancaester E."/>
            <person name="Seitz K.W."/>
            <person name="Anantharaman K."/>
            <person name="Starnawski P."/>
            <person name="Kjeldsen K.U."/>
            <person name="Stott M.B."/>
            <person name="Nunoura T."/>
            <person name="Banfield J.F."/>
            <person name="Schramm A."/>
            <person name="Baker B.J."/>
            <person name="Spang A."/>
            <person name="Ettema T.J.G."/>
        </authorList>
    </citation>
    <scope>NUCLEOTIDE SEQUENCE</scope>
    <source>
        <strain evidence="6">TIV_3</strain>
    </source>
</reference>